<dbReference type="FunFam" id="1.10.630.10:FF:000018">
    <property type="entry name" value="Cytochrome P450 monooxygenase"/>
    <property type="match status" value="1"/>
</dbReference>
<dbReference type="Pfam" id="PF00067">
    <property type="entry name" value="p450"/>
    <property type="match status" value="1"/>
</dbReference>
<sequence length="436" mass="48627">MPAPSFTVSASGKTNGNIVARRVTVIFTVTTTCGGPVPDVTIDESVNLLRDPYPIFARHRAQGGVFRGSVMDWSKTPESLLPEHQFAAVSFDAVNTVFRDGKLFNSEIYDSTIGLFIGPTILAMEGKTHRDHRNLVSAAFKSRSLSRWEPEIVRPVCESLVDEFIDAGTADLVRDFTFEFPTRVISTLLGLPEEDLPWFRQRAVELISYTVKYKRAFEASAALKDYFLDQIDRRRSTPTEDIIGDLVTAEIDGERLSDEAIYSFLRLLLPAGLETTYRSSGNLLYLLLTHPDQFAALQGDHELIPQAIEEGLRYETPLTTVQRSVTQDTELDGVSLPAGAVIDVCIGSANRDENRWERPGEFDIFRDRVPHITFAAGEHTCMGLHLARMETRVAVECLLRRATNLALVTDEDPHIFGQPFRSPTAMPVTFDARADS</sequence>
<evidence type="ECO:0000313" key="8">
    <source>
        <dbReference type="EMBL" id="ART71218.1"/>
    </source>
</evidence>
<keyword evidence="5" id="KW-0560">Oxidoreductase</keyword>
<gene>
    <name evidence="8" type="ORF">BTO20_24125</name>
</gene>
<protein>
    <submittedName>
        <fullName evidence="8">Cytochrome P450</fullName>
    </submittedName>
</protein>
<reference evidence="8 9" key="1">
    <citation type="submission" date="2017-04" db="EMBL/GenBank/DDBJ databases">
        <title>Whole Genome Sequence of 1,4-Dioxane Degrading Bacterium Mycobacterium dioxanotrophicus PH-06.</title>
        <authorList>
            <person name="He Y."/>
        </authorList>
    </citation>
    <scope>NUCLEOTIDE SEQUENCE [LARGE SCALE GENOMIC DNA]</scope>
    <source>
        <strain evidence="8 9">PH-06</strain>
    </source>
</reference>
<dbReference type="Gene3D" id="1.10.630.10">
    <property type="entry name" value="Cytochrome P450"/>
    <property type="match status" value="1"/>
</dbReference>
<dbReference type="InterPro" id="IPR001128">
    <property type="entry name" value="Cyt_P450"/>
</dbReference>
<dbReference type="KEGG" id="mdx:BTO20_24125"/>
<evidence type="ECO:0000313" key="9">
    <source>
        <dbReference type="Proteomes" id="UP000195331"/>
    </source>
</evidence>
<keyword evidence="7" id="KW-0503">Monooxygenase</keyword>
<dbReference type="EMBL" id="CP020809">
    <property type="protein sequence ID" value="ART71218.1"/>
    <property type="molecule type" value="Genomic_DNA"/>
</dbReference>
<dbReference type="CDD" id="cd20629">
    <property type="entry name" value="P450_pinF1-like"/>
    <property type="match status" value="1"/>
</dbReference>
<dbReference type="GO" id="GO:0016705">
    <property type="term" value="F:oxidoreductase activity, acting on paired donors, with incorporation or reduction of molecular oxygen"/>
    <property type="evidence" value="ECO:0007669"/>
    <property type="project" value="InterPro"/>
</dbReference>
<dbReference type="AlphaFoldDB" id="A0A1Y0C7K1"/>
<organism evidence="8 9">
    <name type="scientific">Mycobacterium dioxanotrophicus</name>
    <dbReference type="NCBI Taxonomy" id="482462"/>
    <lineage>
        <taxon>Bacteria</taxon>
        <taxon>Bacillati</taxon>
        <taxon>Actinomycetota</taxon>
        <taxon>Actinomycetes</taxon>
        <taxon>Mycobacteriales</taxon>
        <taxon>Mycobacteriaceae</taxon>
        <taxon>Mycobacterium</taxon>
    </lineage>
</organism>
<dbReference type="InterPro" id="IPR002397">
    <property type="entry name" value="Cyt_P450_B"/>
</dbReference>
<evidence type="ECO:0000256" key="2">
    <source>
        <dbReference type="ARBA" id="ARBA00010617"/>
    </source>
</evidence>
<keyword evidence="4" id="KW-0479">Metal-binding</keyword>
<accession>A0A1Y0C7K1</accession>
<evidence type="ECO:0000256" key="4">
    <source>
        <dbReference type="ARBA" id="ARBA00022723"/>
    </source>
</evidence>
<proteinExistence type="inferred from homology"/>
<evidence type="ECO:0000256" key="5">
    <source>
        <dbReference type="ARBA" id="ARBA00023002"/>
    </source>
</evidence>
<dbReference type="GO" id="GO:0004497">
    <property type="term" value="F:monooxygenase activity"/>
    <property type="evidence" value="ECO:0007669"/>
    <property type="project" value="UniProtKB-KW"/>
</dbReference>
<dbReference type="PANTHER" id="PTHR46696:SF3">
    <property type="entry name" value="PULCHERRIMINIC ACID SYNTHASE"/>
    <property type="match status" value="1"/>
</dbReference>
<dbReference type="GO" id="GO:0005506">
    <property type="term" value="F:iron ion binding"/>
    <property type="evidence" value="ECO:0007669"/>
    <property type="project" value="InterPro"/>
</dbReference>
<keyword evidence="9" id="KW-1185">Reference proteome</keyword>
<evidence type="ECO:0000256" key="1">
    <source>
        <dbReference type="ARBA" id="ARBA00001971"/>
    </source>
</evidence>
<evidence type="ECO:0000256" key="6">
    <source>
        <dbReference type="ARBA" id="ARBA00023004"/>
    </source>
</evidence>
<evidence type="ECO:0000256" key="3">
    <source>
        <dbReference type="ARBA" id="ARBA00022617"/>
    </source>
</evidence>
<evidence type="ECO:0000256" key="7">
    <source>
        <dbReference type="ARBA" id="ARBA00023033"/>
    </source>
</evidence>
<dbReference type="Proteomes" id="UP000195331">
    <property type="component" value="Chromosome"/>
</dbReference>
<comment type="cofactor">
    <cofactor evidence="1">
        <name>heme</name>
        <dbReference type="ChEBI" id="CHEBI:30413"/>
    </cofactor>
</comment>
<dbReference type="PRINTS" id="PR00359">
    <property type="entry name" value="BP450"/>
</dbReference>
<comment type="similarity">
    <text evidence="2">Belongs to the cytochrome P450 family.</text>
</comment>
<dbReference type="InterPro" id="IPR036396">
    <property type="entry name" value="Cyt_P450_sf"/>
</dbReference>
<keyword evidence="6" id="KW-0408">Iron</keyword>
<dbReference type="PANTHER" id="PTHR46696">
    <property type="entry name" value="P450, PUTATIVE (EUROFUNG)-RELATED"/>
    <property type="match status" value="1"/>
</dbReference>
<keyword evidence="3" id="KW-0349">Heme</keyword>
<dbReference type="SUPFAM" id="SSF48264">
    <property type="entry name" value="Cytochrome P450"/>
    <property type="match status" value="1"/>
</dbReference>
<dbReference type="OrthoDB" id="3861479at2"/>
<dbReference type="GO" id="GO:0020037">
    <property type="term" value="F:heme binding"/>
    <property type="evidence" value="ECO:0007669"/>
    <property type="project" value="InterPro"/>
</dbReference>
<name>A0A1Y0C7K1_9MYCO</name>